<dbReference type="Proteomes" id="UP000314294">
    <property type="component" value="Unassembled WGS sequence"/>
</dbReference>
<protein>
    <submittedName>
        <fullName evidence="1">Uncharacterized protein</fullName>
    </submittedName>
</protein>
<gene>
    <name evidence="1" type="ORF">EYF80_040406</name>
</gene>
<name>A0A4Z2G999_9TELE</name>
<evidence type="ECO:0000313" key="1">
    <source>
        <dbReference type="EMBL" id="TNN49394.1"/>
    </source>
</evidence>
<organism evidence="1 2">
    <name type="scientific">Liparis tanakae</name>
    <name type="common">Tanaka's snailfish</name>
    <dbReference type="NCBI Taxonomy" id="230148"/>
    <lineage>
        <taxon>Eukaryota</taxon>
        <taxon>Metazoa</taxon>
        <taxon>Chordata</taxon>
        <taxon>Craniata</taxon>
        <taxon>Vertebrata</taxon>
        <taxon>Euteleostomi</taxon>
        <taxon>Actinopterygii</taxon>
        <taxon>Neopterygii</taxon>
        <taxon>Teleostei</taxon>
        <taxon>Neoteleostei</taxon>
        <taxon>Acanthomorphata</taxon>
        <taxon>Eupercaria</taxon>
        <taxon>Perciformes</taxon>
        <taxon>Cottioidei</taxon>
        <taxon>Cottales</taxon>
        <taxon>Liparidae</taxon>
        <taxon>Liparis</taxon>
    </lineage>
</organism>
<dbReference type="AlphaFoldDB" id="A0A4Z2G999"/>
<proteinExistence type="predicted"/>
<accession>A0A4Z2G999</accession>
<reference evidence="1 2" key="1">
    <citation type="submission" date="2019-03" db="EMBL/GenBank/DDBJ databases">
        <title>First draft genome of Liparis tanakae, snailfish: a comprehensive survey of snailfish specific genes.</title>
        <authorList>
            <person name="Kim W."/>
            <person name="Song I."/>
            <person name="Jeong J.-H."/>
            <person name="Kim D."/>
            <person name="Kim S."/>
            <person name="Ryu S."/>
            <person name="Song J.Y."/>
            <person name="Lee S.K."/>
        </authorList>
    </citation>
    <scope>NUCLEOTIDE SEQUENCE [LARGE SCALE GENOMIC DNA]</scope>
    <source>
        <tissue evidence="1">Muscle</tissue>
    </source>
</reference>
<comment type="caution">
    <text evidence="1">The sequence shown here is derived from an EMBL/GenBank/DDBJ whole genome shotgun (WGS) entry which is preliminary data.</text>
</comment>
<sequence length="85" mass="9325">MAVEVMTYVELSAELLVLGGDPLSHHGLLEALVGHGALHRQDPGHLVLHLGVGVIVSLGRGPRLLRLDPVERRHFARLRRVLNAF</sequence>
<keyword evidence="2" id="KW-1185">Reference proteome</keyword>
<evidence type="ECO:0000313" key="2">
    <source>
        <dbReference type="Proteomes" id="UP000314294"/>
    </source>
</evidence>
<dbReference type="EMBL" id="SRLO01000658">
    <property type="protein sequence ID" value="TNN49394.1"/>
    <property type="molecule type" value="Genomic_DNA"/>
</dbReference>